<proteinExistence type="inferred from homology"/>
<name>A0A9D4T726_RHISA</name>
<evidence type="ECO:0000256" key="3">
    <source>
        <dbReference type="ARBA" id="ARBA00023242"/>
    </source>
</evidence>
<dbReference type="GO" id="GO:0005634">
    <property type="term" value="C:nucleus"/>
    <property type="evidence" value="ECO:0007669"/>
    <property type="project" value="UniProtKB-SubCell"/>
</dbReference>
<evidence type="ECO:0000313" key="7">
    <source>
        <dbReference type="EMBL" id="KAH7981813.1"/>
    </source>
</evidence>
<evidence type="ECO:0000256" key="1">
    <source>
        <dbReference type="ARBA" id="ARBA00004123"/>
    </source>
</evidence>
<evidence type="ECO:0000259" key="6">
    <source>
        <dbReference type="Pfam" id="PF16858"/>
    </source>
</evidence>
<comment type="caution">
    <text evidence="7">The sequence shown here is derived from an EMBL/GenBank/DDBJ whole genome shotgun (WGS) entry which is preliminary data.</text>
</comment>
<reference evidence="7" key="1">
    <citation type="journal article" date="2020" name="Cell">
        <title>Large-Scale Comparative Analyses of Tick Genomes Elucidate Their Genetic Diversity and Vector Capacities.</title>
        <authorList>
            <consortium name="Tick Genome and Microbiome Consortium (TIGMIC)"/>
            <person name="Jia N."/>
            <person name="Wang J."/>
            <person name="Shi W."/>
            <person name="Du L."/>
            <person name="Sun Y."/>
            <person name="Zhan W."/>
            <person name="Jiang J.F."/>
            <person name="Wang Q."/>
            <person name="Zhang B."/>
            <person name="Ji P."/>
            <person name="Bell-Sakyi L."/>
            <person name="Cui X.M."/>
            <person name="Yuan T.T."/>
            <person name="Jiang B.G."/>
            <person name="Yang W.F."/>
            <person name="Lam T.T."/>
            <person name="Chang Q.C."/>
            <person name="Ding S.J."/>
            <person name="Wang X.J."/>
            <person name="Zhu J.G."/>
            <person name="Ruan X.D."/>
            <person name="Zhao L."/>
            <person name="Wei J.T."/>
            <person name="Ye R.Z."/>
            <person name="Que T.C."/>
            <person name="Du C.H."/>
            <person name="Zhou Y.H."/>
            <person name="Cheng J.X."/>
            <person name="Dai P.F."/>
            <person name="Guo W.B."/>
            <person name="Han X.H."/>
            <person name="Huang E.J."/>
            <person name="Li L.F."/>
            <person name="Wei W."/>
            <person name="Gao Y.C."/>
            <person name="Liu J.Z."/>
            <person name="Shao H.Z."/>
            <person name="Wang X."/>
            <person name="Wang C.C."/>
            <person name="Yang T.C."/>
            <person name="Huo Q.B."/>
            <person name="Li W."/>
            <person name="Chen H.Y."/>
            <person name="Chen S.E."/>
            <person name="Zhou L.G."/>
            <person name="Ni X.B."/>
            <person name="Tian J.H."/>
            <person name="Sheng Y."/>
            <person name="Liu T."/>
            <person name="Pan Y.S."/>
            <person name="Xia L.Y."/>
            <person name="Li J."/>
            <person name="Zhao F."/>
            <person name="Cao W.C."/>
        </authorList>
    </citation>
    <scope>NUCLEOTIDE SEQUENCE</scope>
    <source>
        <strain evidence="7">Rsan-2018</strain>
    </source>
</reference>
<sequence>MDGPGGSPHRYLGQGWDIGQRYANLLKPIRDQTKNFDIDIAPYLDQYLGEICQSRTTDQESESKVNFTRAAFLIQGSASVYSRKVDYLYNLVQNLAEEIVHNSLKSRHKKENVKEGGASAARRKKNDTQFVMHEDIKHADSIDDVTTSRQAAGNQAIAQQNQFRRQRWRPLPMVVFDTEEENRLYDIAGAAVGSRFGYRLYGGAYELGERQNEQSKCAQADYSSLTMSPAGSTLAMDYDCGPASPLFTPEEPETVPFGKDIWTIEECPAKSDVEEDLTVPVPPVWQSSLAKHIMNEQQQQHPTQPFIGIKRLHDPMQEGPGKDKPLVLRRKTRKRAFDECSSSDGESVSSVIVPVASIWVKQSHYPHLLAKELQLQGQVLPGGERYLRQTLKLLKQMDKEKGKDKDDIEKCAEDSEDVDGGPGMPSDDRPGSEQEDTDLDLACRANINLPETAEQAPPSSEDCSEKGSYENVVHSHLQEFHESVSHCQFSDLYKRVADWESRIRPLLDTEEERERFDIRTYSNRVLDHFSNAPSKQTLYFREICRGRQMWEVPRYFIATLQLANNYNVELGTDDVMEEGMDTLHLTLLSRKQNFHELEEFGDNHVSLTNTPEPARNMK</sequence>
<evidence type="ECO:0000256" key="2">
    <source>
        <dbReference type="ARBA" id="ARBA00007844"/>
    </source>
</evidence>
<organism evidence="7 8">
    <name type="scientific">Rhipicephalus sanguineus</name>
    <name type="common">Brown dog tick</name>
    <name type="synonym">Ixodes sanguineus</name>
    <dbReference type="NCBI Taxonomy" id="34632"/>
    <lineage>
        <taxon>Eukaryota</taxon>
        <taxon>Metazoa</taxon>
        <taxon>Ecdysozoa</taxon>
        <taxon>Arthropoda</taxon>
        <taxon>Chelicerata</taxon>
        <taxon>Arachnida</taxon>
        <taxon>Acari</taxon>
        <taxon>Parasitiformes</taxon>
        <taxon>Ixodida</taxon>
        <taxon>Ixodoidea</taxon>
        <taxon>Ixodidae</taxon>
        <taxon>Rhipicephalinae</taxon>
        <taxon>Rhipicephalus</taxon>
        <taxon>Rhipicephalus</taxon>
    </lineage>
</organism>
<keyword evidence="8" id="KW-1185">Reference proteome</keyword>
<dbReference type="InterPro" id="IPR031739">
    <property type="entry name" value="Ncaph2"/>
</dbReference>
<dbReference type="GO" id="GO:0010032">
    <property type="term" value="P:meiotic chromosome condensation"/>
    <property type="evidence" value="ECO:0007669"/>
    <property type="project" value="TreeGrafter"/>
</dbReference>
<dbReference type="OrthoDB" id="6498393at2759"/>
<dbReference type="PANTHER" id="PTHR14324:SF3">
    <property type="entry name" value="CONDENSIN-2 COMPLEX SUBUNIT H2"/>
    <property type="match status" value="1"/>
</dbReference>
<dbReference type="GO" id="GO:0003682">
    <property type="term" value="F:chromatin binding"/>
    <property type="evidence" value="ECO:0007669"/>
    <property type="project" value="TreeGrafter"/>
</dbReference>
<accession>A0A9D4T726</accession>
<evidence type="ECO:0000313" key="8">
    <source>
        <dbReference type="Proteomes" id="UP000821837"/>
    </source>
</evidence>
<gene>
    <name evidence="7" type="ORF">HPB52_001168</name>
</gene>
<dbReference type="PANTHER" id="PTHR14324">
    <property type="entry name" value="CONDENSIN-2 COMPLEX SUBUNIT H2"/>
    <property type="match status" value="1"/>
</dbReference>
<feature type="domain" description="Condensin II complex subunit H2 N-terminal" evidence="5">
    <location>
        <begin position="20"/>
        <end position="136"/>
    </location>
</feature>
<feature type="domain" description="Condensin-2 complex subunit H2 C-terminal" evidence="6">
    <location>
        <begin position="468"/>
        <end position="595"/>
    </location>
</feature>
<dbReference type="Pfam" id="PF16858">
    <property type="entry name" value="CNDH2_C"/>
    <property type="match status" value="1"/>
</dbReference>
<feature type="region of interest" description="Disordered" evidence="4">
    <location>
        <begin position="398"/>
        <end position="436"/>
    </location>
</feature>
<dbReference type="GO" id="GO:0000796">
    <property type="term" value="C:condensin complex"/>
    <property type="evidence" value="ECO:0007669"/>
    <property type="project" value="TreeGrafter"/>
</dbReference>
<dbReference type="InterPro" id="IPR031737">
    <property type="entry name" value="CNDH2_C"/>
</dbReference>
<evidence type="ECO:0000256" key="4">
    <source>
        <dbReference type="SAM" id="MobiDB-lite"/>
    </source>
</evidence>
<feature type="compositionally biased region" description="Basic and acidic residues" evidence="4">
    <location>
        <begin position="398"/>
        <end position="413"/>
    </location>
</feature>
<comment type="subcellular location">
    <subcellularLocation>
        <location evidence="1">Nucleus</location>
    </subcellularLocation>
</comment>
<keyword evidence="3" id="KW-0539">Nucleus</keyword>
<dbReference type="Proteomes" id="UP000821837">
    <property type="component" value="Chromosome 1"/>
</dbReference>
<dbReference type="VEuPathDB" id="VectorBase:RSAN_038899"/>
<dbReference type="AlphaFoldDB" id="A0A9D4T726"/>
<comment type="similarity">
    <text evidence="2">Belongs to the CND2 H2 (condensin-2 subunit 2) family.</text>
</comment>
<dbReference type="Pfam" id="PF06278">
    <property type="entry name" value="CNDH2_N"/>
    <property type="match status" value="1"/>
</dbReference>
<evidence type="ECO:0008006" key="9">
    <source>
        <dbReference type="Google" id="ProtNLM"/>
    </source>
</evidence>
<dbReference type="InterPro" id="IPR009378">
    <property type="entry name" value="H2_N"/>
</dbReference>
<reference evidence="7" key="2">
    <citation type="submission" date="2021-09" db="EMBL/GenBank/DDBJ databases">
        <authorList>
            <person name="Jia N."/>
            <person name="Wang J."/>
            <person name="Shi W."/>
            <person name="Du L."/>
            <person name="Sun Y."/>
            <person name="Zhan W."/>
            <person name="Jiang J."/>
            <person name="Wang Q."/>
            <person name="Zhang B."/>
            <person name="Ji P."/>
            <person name="Sakyi L.B."/>
            <person name="Cui X."/>
            <person name="Yuan T."/>
            <person name="Jiang B."/>
            <person name="Yang W."/>
            <person name="Lam T.T.-Y."/>
            <person name="Chang Q."/>
            <person name="Ding S."/>
            <person name="Wang X."/>
            <person name="Zhu J."/>
            <person name="Ruan X."/>
            <person name="Zhao L."/>
            <person name="Wei J."/>
            <person name="Que T."/>
            <person name="Du C."/>
            <person name="Cheng J."/>
            <person name="Dai P."/>
            <person name="Han X."/>
            <person name="Huang E."/>
            <person name="Gao Y."/>
            <person name="Liu J."/>
            <person name="Shao H."/>
            <person name="Ye R."/>
            <person name="Li L."/>
            <person name="Wei W."/>
            <person name="Wang X."/>
            <person name="Wang C."/>
            <person name="Huo Q."/>
            <person name="Li W."/>
            <person name="Guo W."/>
            <person name="Chen H."/>
            <person name="Chen S."/>
            <person name="Zhou L."/>
            <person name="Zhou L."/>
            <person name="Ni X."/>
            <person name="Tian J."/>
            <person name="Zhou Y."/>
            <person name="Sheng Y."/>
            <person name="Liu T."/>
            <person name="Pan Y."/>
            <person name="Xia L."/>
            <person name="Li J."/>
            <person name="Zhao F."/>
            <person name="Cao W."/>
        </authorList>
    </citation>
    <scope>NUCLEOTIDE SEQUENCE</scope>
    <source>
        <strain evidence="7">Rsan-2018</strain>
        <tissue evidence="7">Larvae</tissue>
    </source>
</reference>
<evidence type="ECO:0000259" key="5">
    <source>
        <dbReference type="Pfam" id="PF06278"/>
    </source>
</evidence>
<dbReference type="GO" id="GO:0051306">
    <property type="term" value="P:mitotic sister chromatid separation"/>
    <property type="evidence" value="ECO:0007669"/>
    <property type="project" value="TreeGrafter"/>
</dbReference>
<dbReference type="OMA" id="GGNMDLC"/>
<protein>
    <recommendedName>
        <fullName evidence="9">Condensin-2 complex subunit H2</fullName>
    </recommendedName>
</protein>
<dbReference type="EMBL" id="JABSTV010001245">
    <property type="protein sequence ID" value="KAH7981813.1"/>
    <property type="molecule type" value="Genomic_DNA"/>
</dbReference>
<feature type="region of interest" description="Disordered" evidence="4">
    <location>
        <begin position="106"/>
        <end position="125"/>
    </location>
</feature>